<proteinExistence type="predicted"/>
<evidence type="ECO:0000256" key="1">
    <source>
        <dbReference type="SAM" id="Phobius"/>
    </source>
</evidence>
<sequence length="73" mass="8596">MTRFAFISLRSFPQSPLHTIISIPAWPFSFCIIIPYPPFRRHLPPVYPVHFSILYGKSFSFCIFLLTTPEFFI</sequence>
<dbReference type="Proteomes" id="UP000003639">
    <property type="component" value="Unassembled WGS sequence"/>
</dbReference>
<dbReference type="EMBL" id="AAXG02000015">
    <property type="protein sequence ID" value="EDM99656.1"/>
    <property type="molecule type" value="Genomic_DNA"/>
</dbReference>
<evidence type="ECO:0000313" key="2">
    <source>
        <dbReference type="EMBL" id="EDM99656.1"/>
    </source>
</evidence>
<reference evidence="2 3" key="2">
    <citation type="submission" date="2007-06" db="EMBL/GenBank/DDBJ databases">
        <title>Draft genome sequence of Pseudoflavonifractor capillosus ATCC 29799.</title>
        <authorList>
            <person name="Sudarsanam P."/>
            <person name="Ley R."/>
            <person name="Guruge J."/>
            <person name="Turnbaugh P.J."/>
            <person name="Mahowald M."/>
            <person name="Liep D."/>
            <person name="Gordon J."/>
        </authorList>
    </citation>
    <scope>NUCLEOTIDE SEQUENCE [LARGE SCALE GENOMIC DNA]</scope>
    <source>
        <strain evidence="2 3">ATCC 29799</strain>
    </source>
</reference>
<feature type="transmembrane region" description="Helical" evidence="1">
    <location>
        <begin position="49"/>
        <end position="67"/>
    </location>
</feature>
<dbReference type="STRING" id="411467.BACCAP_02392"/>
<evidence type="ECO:0000313" key="3">
    <source>
        <dbReference type="Proteomes" id="UP000003639"/>
    </source>
</evidence>
<keyword evidence="1" id="KW-0812">Transmembrane</keyword>
<feature type="transmembrane region" description="Helical" evidence="1">
    <location>
        <begin position="20"/>
        <end position="37"/>
    </location>
</feature>
<name>A6NVZ8_9FIRM</name>
<keyword evidence="3" id="KW-1185">Reference proteome</keyword>
<protein>
    <submittedName>
        <fullName evidence="2">Uncharacterized protein</fullName>
    </submittedName>
</protein>
<dbReference type="AlphaFoldDB" id="A6NVZ8"/>
<reference evidence="2 3" key="1">
    <citation type="submission" date="2007-04" db="EMBL/GenBank/DDBJ databases">
        <authorList>
            <person name="Fulton L."/>
            <person name="Clifton S."/>
            <person name="Fulton B."/>
            <person name="Xu J."/>
            <person name="Minx P."/>
            <person name="Pepin K.H."/>
            <person name="Johnson M."/>
            <person name="Thiruvilangam P."/>
            <person name="Bhonagiri V."/>
            <person name="Nash W.E."/>
            <person name="Mardis E.R."/>
            <person name="Wilson R.K."/>
        </authorList>
    </citation>
    <scope>NUCLEOTIDE SEQUENCE [LARGE SCALE GENOMIC DNA]</scope>
    <source>
        <strain evidence="2 3">ATCC 29799</strain>
    </source>
</reference>
<comment type="caution">
    <text evidence="2">The sequence shown here is derived from an EMBL/GenBank/DDBJ whole genome shotgun (WGS) entry which is preliminary data.</text>
</comment>
<keyword evidence="1" id="KW-0472">Membrane</keyword>
<gene>
    <name evidence="2" type="ORF">BACCAP_02392</name>
</gene>
<accession>A6NVZ8</accession>
<organism evidence="2 3">
    <name type="scientific">Pseudoflavonifractor capillosus ATCC 29799</name>
    <dbReference type="NCBI Taxonomy" id="411467"/>
    <lineage>
        <taxon>Bacteria</taxon>
        <taxon>Bacillati</taxon>
        <taxon>Bacillota</taxon>
        <taxon>Clostridia</taxon>
        <taxon>Eubacteriales</taxon>
        <taxon>Oscillospiraceae</taxon>
        <taxon>Pseudoflavonifractor</taxon>
    </lineage>
</organism>
<keyword evidence="1" id="KW-1133">Transmembrane helix</keyword>